<dbReference type="PANTHER" id="PTHR35802">
    <property type="entry name" value="PROTEASE SYNTHASE AND SPORULATION PROTEIN PAI 2"/>
    <property type="match status" value="1"/>
</dbReference>
<dbReference type="AlphaFoldDB" id="A0A2T7ULV1"/>
<dbReference type="Proteomes" id="UP000244810">
    <property type="component" value="Unassembled WGS sequence"/>
</dbReference>
<dbReference type="OrthoDB" id="9794948at2"/>
<dbReference type="Gene3D" id="2.30.110.10">
    <property type="entry name" value="Electron Transport, Fmn-binding Protein, Chain A"/>
    <property type="match status" value="1"/>
</dbReference>
<dbReference type="PANTHER" id="PTHR35802:SF1">
    <property type="entry name" value="PROTEASE SYNTHASE AND SPORULATION PROTEIN PAI 2"/>
    <property type="match status" value="1"/>
</dbReference>
<comment type="caution">
    <text evidence="1">The sequence shown here is derived from an EMBL/GenBank/DDBJ whole genome shotgun (WGS) entry which is preliminary data.</text>
</comment>
<reference evidence="1 2" key="1">
    <citation type="journal article" date="2011" name="Syst. Appl. Microbiol.">
        <title>Defluviimonas denitrificans gen. nov., sp. nov., and Pararhodobacter aggregans gen. nov., sp. nov., non-phototrophic Rhodobacteraceae from the biofilter of a marine aquaculture.</title>
        <authorList>
            <person name="Foesel B.U."/>
            <person name="Drake H.L."/>
            <person name="Schramm A."/>
        </authorList>
    </citation>
    <scope>NUCLEOTIDE SEQUENCE [LARGE SCALE GENOMIC DNA]</scope>
    <source>
        <strain evidence="1 2">D1-19</strain>
    </source>
</reference>
<sequence length="206" mass="22446">MYSPAHFTETEQDEIERLMHENPLAALVSQGAAGLDANHLPLLRDGEGFLGHVALANPLHHEVPDGAPVLAIFRAVEGYVSPNWYPSKAETHKAVPTWNYQVVHVHARITWSHAAKDKRRAVALLTARHEKAVNGAAAWKMGDAPADFLDDMLGRIVAFRLSVERIEAKFKLNQNRSAADVASVAAAFDGQGRPGIAAAMRRPPKA</sequence>
<accession>A0A2T7ULV1</accession>
<dbReference type="PIRSF" id="PIRSF010372">
    <property type="entry name" value="PaiB"/>
    <property type="match status" value="1"/>
</dbReference>
<proteinExistence type="predicted"/>
<dbReference type="RefSeq" id="WP_107751669.1">
    <property type="nucleotide sequence ID" value="NZ_QBKF01000005.1"/>
</dbReference>
<name>A0A2T7ULV1_9RHOB</name>
<evidence type="ECO:0000313" key="2">
    <source>
        <dbReference type="Proteomes" id="UP000244810"/>
    </source>
</evidence>
<dbReference type="InterPro" id="IPR012349">
    <property type="entry name" value="Split_barrel_FMN-bd"/>
</dbReference>
<dbReference type="Pfam" id="PF04299">
    <property type="entry name" value="FMN_bind_2"/>
    <property type="match status" value="1"/>
</dbReference>
<protein>
    <submittedName>
        <fullName evidence="1">Transcriptional regulator</fullName>
    </submittedName>
</protein>
<evidence type="ECO:0000313" key="1">
    <source>
        <dbReference type="EMBL" id="PVE45665.1"/>
    </source>
</evidence>
<keyword evidence="2" id="KW-1185">Reference proteome</keyword>
<organism evidence="1 2">
    <name type="scientific">Pararhodobacter aggregans</name>
    <dbReference type="NCBI Taxonomy" id="404875"/>
    <lineage>
        <taxon>Bacteria</taxon>
        <taxon>Pseudomonadati</taxon>
        <taxon>Pseudomonadota</taxon>
        <taxon>Alphaproteobacteria</taxon>
        <taxon>Rhodobacterales</taxon>
        <taxon>Paracoccaceae</taxon>
        <taxon>Pararhodobacter</taxon>
    </lineage>
</organism>
<dbReference type="EMBL" id="QDDR01000013">
    <property type="protein sequence ID" value="PVE45665.1"/>
    <property type="molecule type" value="Genomic_DNA"/>
</dbReference>
<dbReference type="InterPro" id="IPR007396">
    <property type="entry name" value="TR_PAI2-type"/>
</dbReference>
<dbReference type="SUPFAM" id="SSF50475">
    <property type="entry name" value="FMN-binding split barrel"/>
    <property type="match status" value="1"/>
</dbReference>
<gene>
    <name evidence="1" type="ORF">DDE23_20625</name>
</gene>